<sequence length="155" mass="18367">MSYIHLSVQELQRLLSLFPASLKTEDTSLYNKLHDCLEKNKERSKYDFLIEQFSEFRLSQIFEIPEHLMDLEVGYYFGQFEGKTYRSVAKYLKRNDYTIMRDLMEITVYKLGNIRYIGPIGRSAIFDALDPYLIPKYFPTDVTTRSEHTTHKSVI</sequence>
<organism evidence="1 3">
    <name type="scientific">Paenibacillus urinalis</name>
    <dbReference type="NCBI Taxonomy" id="521520"/>
    <lineage>
        <taxon>Bacteria</taxon>
        <taxon>Bacillati</taxon>
        <taxon>Bacillota</taxon>
        <taxon>Bacilli</taxon>
        <taxon>Bacillales</taxon>
        <taxon>Paenibacillaceae</taxon>
        <taxon>Paenibacillus</taxon>
    </lineage>
</organism>
<keyword evidence="1" id="KW-0614">Plasmid</keyword>
<dbReference type="AlphaFoldDB" id="A0AAX3N6H6"/>
<dbReference type="EMBL" id="CP118110">
    <property type="protein sequence ID" value="WDI05262.1"/>
    <property type="molecule type" value="Genomic_DNA"/>
</dbReference>
<dbReference type="Proteomes" id="UP001221519">
    <property type="component" value="Plasmid unnamed2"/>
</dbReference>
<reference evidence="1 4" key="1">
    <citation type="submission" date="2023-02" db="EMBL/GenBank/DDBJ databases">
        <title>Pathogen: clinical or host-associated sample.</title>
        <authorList>
            <person name="Hergert J."/>
            <person name="Casey R."/>
            <person name="Wagner J."/>
            <person name="Young E.L."/>
            <person name="Oakeson K.F."/>
        </authorList>
    </citation>
    <scope>NUCLEOTIDE SEQUENCE</scope>
    <source>
        <strain evidence="2 4">2022CK-00829</strain>
        <strain evidence="1">2022CK-00830</strain>
        <plasmid evidence="1">unnamed1</plasmid>
        <plasmid evidence="2 4">unnamed2</plasmid>
    </source>
</reference>
<dbReference type="Proteomes" id="UP001220962">
    <property type="component" value="Plasmid unnamed1"/>
</dbReference>
<geneLocation type="plasmid" evidence="1 3">
    <name>unnamed1</name>
</geneLocation>
<proteinExistence type="predicted"/>
<keyword evidence="4" id="KW-1185">Reference proteome</keyword>
<accession>A0AAX3N6H6</accession>
<evidence type="ECO:0000313" key="1">
    <source>
        <dbReference type="EMBL" id="WDH85273.1"/>
    </source>
</evidence>
<name>A0AAX3N6H6_9BACL</name>
<evidence type="ECO:0000313" key="2">
    <source>
        <dbReference type="EMBL" id="WDI05262.1"/>
    </source>
</evidence>
<dbReference type="RefSeq" id="WP_090728195.1">
    <property type="nucleotide sequence ID" value="NZ_CP118102.1"/>
</dbReference>
<protein>
    <recommendedName>
        <fullName evidence="5">DNA-binding protein</fullName>
    </recommendedName>
</protein>
<evidence type="ECO:0000313" key="4">
    <source>
        <dbReference type="Proteomes" id="UP001221519"/>
    </source>
</evidence>
<evidence type="ECO:0008006" key="5">
    <source>
        <dbReference type="Google" id="ProtNLM"/>
    </source>
</evidence>
<gene>
    <name evidence="1" type="ORF">PUW23_25905</name>
    <name evidence="2" type="ORF">PUW25_26945</name>
</gene>
<dbReference type="EMBL" id="CP118102">
    <property type="protein sequence ID" value="WDH85273.1"/>
    <property type="molecule type" value="Genomic_DNA"/>
</dbReference>
<evidence type="ECO:0000313" key="3">
    <source>
        <dbReference type="Proteomes" id="UP001220962"/>
    </source>
</evidence>
<geneLocation type="plasmid" evidence="2 4">
    <name>unnamed2</name>
</geneLocation>